<evidence type="ECO:0000313" key="2">
    <source>
        <dbReference type="Ensembl" id="ENSPNYP00000022109.1"/>
    </source>
</evidence>
<feature type="region of interest" description="Disordered" evidence="1">
    <location>
        <begin position="1"/>
        <end position="39"/>
    </location>
</feature>
<accession>A0A3B4GJ01</accession>
<feature type="compositionally biased region" description="Basic residues" evidence="1">
    <location>
        <begin position="1"/>
        <end position="29"/>
    </location>
</feature>
<dbReference type="STRING" id="303518.ENSPNYP00000022109"/>
<proteinExistence type="predicted"/>
<dbReference type="Ensembl" id="ENSPNYT00000022649.1">
    <property type="protein sequence ID" value="ENSPNYP00000022109.1"/>
    <property type="gene ID" value="ENSPNYG00000016697.1"/>
</dbReference>
<protein>
    <submittedName>
        <fullName evidence="2">Uncharacterized protein</fullName>
    </submittedName>
</protein>
<reference evidence="2" key="1">
    <citation type="submission" date="2023-09" db="UniProtKB">
        <authorList>
            <consortium name="Ensembl"/>
        </authorList>
    </citation>
    <scope>IDENTIFICATION</scope>
</reference>
<dbReference type="AlphaFoldDB" id="A0A3B4GJ01"/>
<organism evidence="2">
    <name type="scientific">Pundamilia nyererei</name>
    <dbReference type="NCBI Taxonomy" id="303518"/>
    <lineage>
        <taxon>Eukaryota</taxon>
        <taxon>Metazoa</taxon>
        <taxon>Chordata</taxon>
        <taxon>Craniata</taxon>
        <taxon>Vertebrata</taxon>
        <taxon>Euteleostomi</taxon>
        <taxon>Actinopterygii</taxon>
        <taxon>Neopterygii</taxon>
        <taxon>Teleostei</taxon>
        <taxon>Neoteleostei</taxon>
        <taxon>Acanthomorphata</taxon>
        <taxon>Ovalentaria</taxon>
        <taxon>Cichlomorphae</taxon>
        <taxon>Cichliformes</taxon>
        <taxon>Cichlidae</taxon>
        <taxon>African cichlids</taxon>
        <taxon>Pseudocrenilabrinae</taxon>
        <taxon>Haplochromini</taxon>
        <taxon>Pundamilia</taxon>
    </lineage>
</organism>
<evidence type="ECO:0000256" key="1">
    <source>
        <dbReference type="SAM" id="MobiDB-lite"/>
    </source>
</evidence>
<dbReference type="GeneTree" id="ENSGT00940000178523"/>
<name>A0A3B4GJ01_9CICH</name>
<sequence length="106" mass="12295">MLEFKKKKQIKTKTRKTDKGKKKERKKGGRGTETKYVSGQYPSKTAPLIFSIQNLCKTPVSRTQRSRIVSDGVKGEVFKVFSCICPLHDVPIRKFKTAFHMLWLYK</sequence>